<comment type="similarity">
    <text evidence="1">Belongs to the RIMBP family.</text>
</comment>
<feature type="compositionally biased region" description="Low complexity" evidence="6">
    <location>
        <begin position="1651"/>
        <end position="1667"/>
    </location>
</feature>
<dbReference type="InterPro" id="IPR001452">
    <property type="entry name" value="SH3_domain"/>
</dbReference>
<organism evidence="9 10">
    <name type="scientific">Clunio marinus</name>
    <dbReference type="NCBI Taxonomy" id="568069"/>
    <lineage>
        <taxon>Eukaryota</taxon>
        <taxon>Metazoa</taxon>
        <taxon>Ecdysozoa</taxon>
        <taxon>Arthropoda</taxon>
        <taxon>Hexapoda</taxon>
        <taxon>Insecta</taxon>
        <taxon>Pterygota</taxon>
        <taxon>Neoptera</taxon>
        <taxon>Endopterygota</taxon>
        <taxon>Diptera</taxon>
        <taxon>Nematocera</taxon>
        <taxon>Chironomoidea</taxon>
        <taxon>Chironomidae</taxon>
        <taxon>Clunio</taxon>
    </lineage>
</organism>
<dbReference type="CDD" id="cd12013">
    <property type="entry name" value="SH3_RIM-BP_3"/>
    <property type="match status" value="1"/>
</dbReference>
<dbReference type="CDD" id="cd12012">
    <property type="entry name" value="SH3_RIM-BP_2"/>
    <property type="match status" value="1"/>
</dbReference>
<gene>
    <name evidence="9" type="ORF">CLUMA_CG015365</name>
</gene>
<dbReference type="GO" id="GO:0007274">
    <property type="term" value="P:neuromuscular synaptic transmission"/>
    <property type="evidence" value="ECO:0007669"/>
    <property type="project" value="TreeGrafter"/>
</dbReference>
<dbReference type="FunFam" id="2.30.30.40:FF:000023">
    <property type="entry name" value="RIMS-binding protein 2 isoform F"/>
    <property type="match status" value="1"/>
</dbReference>
<feature type="region of interest" description="Disordered" evidence="6">
    <location>
        <begin position="1650"/>
        <end position="1677"/>
    </location>
</feature>
<evidence type="ECO:0000256" key="6">
    <source>
        <dbReference type="SAM" id="MobiDB-lite"/>
    </source>
</evidence>
<feature type="compositionally biased region" description="Low complexity" evidence="6">
    <location>
        <begin position="1587"/>
        <end position="1626"/>
    </location>
</feature>
<dbReference type="Gene3D" id="2.30.30.40">
    <property type="entry name" value="SH3 Domains"/>
    <property type="match status" value="3"/>
</dbReference>
<feature type="region of interest" description="Disordered" evidence="6">
    <location>
        <begin position="85"/>
        <end position="104"/>
    </location>
</feature>
<evidence type="ECO:0000313" key="10">
    <source>
        <dbReference type="Proteomes" id="UP000183832"/>
    </source>
</evidence>
<evidence type="ECO:0000256" key="2">
    <source>
        <dbReference type="ARBA" id="ARBA00022443"/>
    </source>
</evidence>
<keyword evidence="10" id="KW-1185">Reference proteome</keyword>
<evidence type="ECO:0000256" key="1">
    <source>
        <dbReference type="ARBA" id="ARBA00010749"/>
    </source>
</evidence>
<dbReference type="Pfam" id="PF07653">
    <property type="entry name" value="SH3_2"/>
    <property type="match status" value="1"/>
</dbReference>
<dbReference type="InterPro" id="IPR003961">
    <property type="entry name" value="FN3_dom"/>
</dbReference>
<dbReference type="PANTHER" id="PTHR14234">
    <property type="entry name" value="RIM BINDING PROTEIN-RELATED"/>
    <property type="match status" value="1"/>
</dbReference>
<dbReference type="Pfam" id="PF14604">
    <property type="entry name" value="SH3_9"/>
    <property type="match status" value="2"/>
</dbReference>
<dbReference type="GO" id="GO:0045202">
    <property type="term" value="C:synapse"/>
    <property type="evidence" value="ECO:0007669"/>
    <property type="project" value="GOC"/>
</dbReference>
<proteinExistence type="inferred from homology"/>
<dbReference type="Pfam" id="PF25523">
    <property type="entry name" value="Ig_RIMBP2"/>
    <property type="match status" value="2"/>
</dbReference>
<dbReference type="InterPro" id="IPR040325">
    <property type="entry name" value="RIMBP1/2/3"/>
</dbReference>
<dbReference type="PROSITE" id="PS50853">
    <property type="entry name" value="FN3"/>
    <property type="match status" value="3"/>
</dbReference>
<feature type="compositionally biased region" description="Low complexity" evidence="6">
    <location>
        <begin position="1078"/>
        <end position="1104"/>
    </location>
</feature>
<dbReference type="InterPro" id="IPR035753">
    <property type="entry name" value="RIM-BP_SH3_2"/>
</dbReference>
<dbReference type="InterPro" id="IPR036116">
    <property type="entry name" value="FN3_sf"/>
</dbReference>
<dbReference type="EMBL" id="CVRI01000057">
    <property type="protein sequence ID" value="CRL02018.1"/>
    <property type="molecule type" value="Genomic_DNA"/>
</dbReference>
<feature type="domain" description="Fibronectin type-III" evidence="8">
    <location>
        <begin position="730"/>
        <end position="813"/>
    </location>
</feature>
<feature type="compositionally biased region" description="Polar residues" evidence="6">
    <location>
        <begin position="997"/>
        <end position="1031"/>
    </location>
</feature>
<protein>
    <submittedName>
        <fullName evidence="9">CLUMA_CG015365, isoform A</fullName>
    </submittedName>
</protein>
<dbReference type="SUPFAM" id="SSF50044">
    <property type="entry name" value="SH3-domain"/>
    <property type="match status" value="3"/>
</dbReference>
<sequence length="1712" mass="183796">MSNEALWMSDAMLDSLSLQLRDAESRRAEAERAHQEALAQLRGVSSGVSRSGDSYETLQSRARELEKKAALETVRCEELQLELKSAVKTRPSSRPSQIQSTGTSFISSRLDPISKYTTASSGITGIMSHNSNNITGLSSLSTNNVKSEASTVTWAPTPDQKSSEIDRIMAKIEQARLSIANDNRILAELEQPRTTGPSSYIMTSSALGTGAGMSSSIVSQPPISLSNISTNLSSTYGTTSSYGASGNTSYSTTATHNLSPLPIRANQISTMPPLCQSSTMPVLSLHNTYSLPSGSASYTLGLSGAPGGSSYTYPAVGQSTTTLGLNSVLGGATGLSSVSLGANAGHSSLLSTGLGTTGLNLTSTNPLSSGVTGLGGTSLLTSLGLGYNTSYSTYTNPLITSGAMKLKTLDDFDIGISRYNRVGTPCSPIPPGGWGLDSYGIDGINPGYMHSQSRPLSRLGGLDGLDGRSHGLTLNGNGEPQVDMLDIPGKGRCCVFIARFSYDPPDVEGSEGELALCAGDYLLVWGNGEPHSGYYDAELLDGRRGLVPASFLQRLVGDDLLEFHQAVVSTLRDADDVPIPLDPAPMIPHTHSTHTAMLPPINDDLGRISDTVNTDQDPEDDVDPAADFMFSDLVPAPRHLTLERQLNKSVLIGWNPPDQYGHHQIESYHVYVDGNIKVTVKAAERTRALVEGVDCNRPHRVSVRSVTANRRTSRDAACTMIIGRDVSHLGPTNVKATNITCSSAVISWLPANSNHQHVVCVNNVEVRTLKPGVYRHTITGLSPSTQYRVTVRAKQLRAPGQQPQPPPISGPLPHELEAPGAYTDFRTLAKGLPDPPQEIQVEPGPQDGTLLVTWQPVSRPPAGASGPVTGYAVYADGKKVTDVDSPTGDHALIDITKLVGINPQAVTVRTKSRDAQSGDSMATPIPRYYDSNVFYDRDYYCNQDVVRNAARMRQNQKQTQQLPQNPQQQQQQQQMAMQQQKMMGGPNGPKPMDKNLGNMQQMQNLPGQKNKPNQLKTQKHANNQRGSSGSIPSIEITKENIDTGDYISDESEYQEGGNGDRGVCNNNLTNNEPPSPLPSYAQHQSPQHQYHQPQTQGGMHNMQGGMQGMQGMQGGMQGMQSGMQSNMPGGMQSNMPGGMQSNMPGGMQSNMPGGMQSNMPGGMQSNMPGGMQSNMPGGMQSNIHGAMQSNMPGGMQSNMSGVLSGNMQSNLQGGMQNLQGGVQSGIQRGGMMQNLQGPRPQNPGVGINQPGINQPGINQNQMQQSRMPLQPGQTRGQVPNQQRKLRYFLALFDYDPITMSPNPDSCEEELPFREGDTIKVYGDKDPDGFYWGELRGRRGYVPHNMVQEIEDGAVGHTGPRQPSVRGISRDRWGDIYANMPVRRMVALYDYDPQELSPNVDAEQVELSFQTGQIILVYGDMDEDGFYMGELDGIRGLVPSNFLTDADSHQGGPSAASVAQRTLANRGRGIMTGPGARGPPPPPRDNMMMGGMNQRKDNTGHPAPDQQIQGISGVTGGNMLNRTPQQQNMMGPNRTPQIASQQQSQNMMGPNRNQQQQLIGANTNMNMQQSNMNMQNSMQQQANISGPQQLQQQQQQQNMMNMRGNMQQQQQPPITTSQSTGLFSSSLFSGPANATGSMFGGNRAAGPQVLPGQGAFGQQQQQGQQPGQMGMGQQGQPASMLQKLGDIASAAPGGEMLSKGKELIFMKFGLGGK</sequence>
<accession>A0A1J1IQK2</accession>
<dbReference type="InterPro" id="IPR036028">
    <property type="entry name" value="SH3-like_dom_sf"/>
</dbReference>
<feature type="coiled-coil region" evidence="5">
    <location>
        <begin position="13"/>
        <end position="82"/>
    </location>
</feature>
<keyword evidence="2 4" id="KW-0728">SH3 domain</keyword>
<feature type="domain" description="Fibronectin type-III" evidence="8">
    <location>
        <begin position="835"/>
        <end position="931"/>
    </location>
</feature>
<dbReference type="InterPro" id="IPR057884">
    <property type="entry name" value="FN3_RIM-BP1/2/3"/>
</dbReference>
<dbReference type="InterPro" id="IPR013783">
    <property type="entry name" value="Ig-like_fold"/>
</dbReference>
<evidence type="ECO:0000256" key="3">
    <source>
        <dbReference type="ARBA" id="ARBA00022737"/>
    </source>
</evidence>
<dbReference type="PROSITE" id="PS50002">
    <property type="entry name" value="SH3"/>
    <property type="match status" value="3"/>
</dbReference>
<dbReference type="CDD" id="cd00063">
    <property type="entry name" value="FN3"/>
    <property type="match status" value="3"/>
</dbReference>
<name>A0A1J1IQK2_9DIPT</name>
<dbReference type="FunFam" id="2.30.30.40:FF:000016">
    <property type="entry name" value="RIMS-binding protein 2 isoform X2"/>
    <property type="match status" value="1"/>
</dbReference>
<keyword evidence="5" id="KW-0175">Coiled coil</keyword>
<evidence type="ECO:0000256" key="5">
    <source>
        <dbReference type="SAM" id="Coils"/>
    </source>
</evidence>
<dbReference type="Gene3D" id="2.60.40.10">
    <property type="entry name" value="Immunoglobulins"/>
    <property type="match status" value="3"/>
</dbReference>
<evidence type="ECO:0000259" key="8">
    <source>
        <dbReference type="PROSITE" id="PS50853"/>
    </source>
</evidence>
<dbReference type="SMART" id="SM00060">
    <property type="entry name" value="FN3"/>
    <property type="match status" value="3"/>
</dbReference>
<dbReference type="STRING" id="568069.A0A1J1IQK2"/>
<feature type="domain" description="Fibronectin type-III" evidence="8">
    <location>
        <begin position="636"/>
        <end position="726"/>
    </location>
</feature>
<feature type="compositionally biased region" description="Polar residues" evidence="6">
    <location>
        <begin position="90"/>
        <end position="104"/>
    </location>
</feature>
<dbReference type="OrthoDB" id="4158657at2759"/>
<dbReference type="FunFam" id="2.30.30.40:FF:000166">
    <property type="entry name" value="RIM-binding protein, isoform F"/>
    <property type="match status" value="1"/>
</dbReference>
<reference evidence="9 10" key="1">
    <citation type="submission" date="2015-04" db="EMBL/GenBank/DDBJ databases">
        <authorList>
            <person name="Syromyatnikov M.Y."/>
            <person name="Popov V.N."/>
        </authorList>
    </citation>
    <scope>NUCLEOTIDE SEQUENCE [LARGE SCALE GENOMIC DNA]</scope>
</reference>
<evidence type="ECO:0000256" key="4">
    <source>
        <dbReference type="PROSITE-ProRule" id="PRU00192"/>
    </source>
</evidence>
<feature type="region of interest" description="Disordered" evidence="6">
    <location>
        <begin position="952"/>
        <end position="1106"/>
    </location>
</feature>
<evidence type="ECO:0000259" key="7">
    <source>
        <dbReference type="PROSITE" id="PS50002"/>
    </source>
</evidence>
<dbReference type="SUPFAM" id="SSF49265">
    <property type="entry name" value="Fibronectin type III"/>
    <property type="match status" value="2"/>
</dbReference>
<dbReference type="FunFam" id="2.60.40.10:FF:001380">
    <property type="entry name" value="Peripheral-type benzodiazepine receptor-associated protein 1"/>
    <property type="match status" value="1"/>
</dbReference>
<dbReference type="Pfam" id="PF00041">
    <property type="entry name" value="fn3"/>
    <property type="match status" value="1"/>
</dbReference>
<evidence type="ECO:0000313" key="9">
    <source>
        <dbReference type="EMBL" id="CRL02018.1"/>
    </source>
</evidence>
<feature type="domain" description="SH3" evidence="7">
    <location>
        <begin position="1283"/>
        <end position="1351"/>
    </location>
</feature>
<dbReference type="Proteomes" id="UP000183832">
    <property type="component" value="Unassembled WGS sequence"/>
</dbReference>
<feature type="domain" description="SH3" evidence="7">
    <location>
        <begin position="1379"/>
        <end position="1447"/>
    </location>
</feature>
<feature type="region of interest" description="Disordered" evidence="6">
    <location>
        <begin position="1575"/>
        <end position="1626"/>
    </location>
</feature>
<dbReference type="InterPro" id="IPR035755">
    <property type="entry name" value="RIM-BP_SH3_3"/>
</dbReference>
<dbReference type="SMART" id="SM00326">
    <property type="entry name" value="SH3"/>
    <property type="match status" value="3"/>
</dbReference>
<dbReference type="PANTHER" id="PTHR14234:SF19">
    <property type="entry name" value="RIM-BINDING PROTEIN, ISOFORM F"/>
    <property type="match status" value="1"/>
</dbReference>
<feature type="compositionally biased region" description="Low complexity" evidence="6">
    <location>
        <begin position="955"/>
        <end position="983"/>
    </location>
</feature>
<feature type="domain" description="SH3" evidence="7">
    <location>
        <begin position="491"/>
        <end position="557"/>
    </location>
</feature>
<keyword evidence="3" id="KW-0677">Repeat</keyword>
<dbReference type="FunFam" id="2.60.40.10:FF:000072">
    <property type="entry name" value="RIMS-binding protein 2 isoform X1"/>
    <property type="match status" value="1"/>
</dbReference>